<reference evidence="2 3" key="1">
    <citation type="journal article" date="2019" name="Int. J. Syst. Evol. Microbiol.">
        <title>The Global Catalogue of Microorganisms (GCM) 10K type strain sequencing project: providing services to taxonomists for standard genome sequencing and annotation.</title>
        <authorList>
            <consortium name="The Broad Institute Genomics Platform"/>
            <consortium name="The Broad Institute Genome Sequencing Center for Infectious Disease"/>
            <person name="Wu L."/>
            <person name="Ma J."/>
        </authorList>
    </citation>
    <scope>NUCLEOTIDE SEQUENCE [LARGE SCALE GENOMIC DNA]</scope>
    <source>
        <strain evidence="2 3">PSRA2</strain>
    </source>
</reference>
<feature type="compositionally biased region" description="Acidic residues" evidence="1">
    <location>
        <begin position="41"/>
        <end position="52"/>
    </location>
</feature>
<feature type="compositionally biased region" description="Low complexity" evidence="1">
    <location>
        <begin position="53"/>
        <end position="71"/>
    </location>
</feature>
<evidence type="ECO:0000256" key="1">
    <source>
        <dbReference type="SAM" id="MobiDB-lite"/>
    </source>
</evidence>
<dbReference type="PROSITE" id="PS51257">
    <property type="entry name" value="PROKAR_LIPOPROTEIN"/>
    <property type="match status" value="1"/>
</dbReference>
<dbReference type="AlphaFoldDB" id="A0ABD5U6A1"/>
<dbReference type="EMBL" id="JBHSXM010000001">
    <property type="protein sequence ID" value="MFC6836062.1"/>
    <property type="molecule type" value="Genomic_DNA"/>
</dbReference>
<comment type="caution">
    <text evidence="2">The sequence shown here is derived from an EMBL/GenBank/DDBJ whole genome shotgun (WGS) entry which is preliminary data.</text>
</comment>
<evidence type="ECO:0000313" key="2">
    <source>
        <dbReference type="EMBL" id="MFC6836062.1"/>
    </source>
</evidence>
<evidence type="ECO:0000313" key="3">
    <source>
        <dbReference type="Proteomes" id="UP001596406"/>
    </source>
</evidence>
<proteinExistence type="predicted"/>
<keyword evidence="3" id="KW-1185">Reference proteome</keyword>
<name>A0ABD5U6A1_9EURY</name>
<protein>
    <recommendedName>
        <fullName evidence="4">Intracellular proteinase inhibitor BsuPI domain-containing protein</fullName>
    </recommendedName>
</protein>
<accession>A0ABD5U6A1</accession>
<dbReference type="Proteomes" id="UP001596406">
    <property type="component" value="Unassembled WGS sequence"/>
</dbReference>
<gene>
    <name evidence="2" type="ORF">ACFQHK_06020</name>
</gene>
<feature type="compositionally biased region" description="Gly residues" evidence="1">
    <location>
        <begin position="27"/>
        <end position="37"/>
    </location>
</feature>
<organism evidence="2 3">
    <name type="scientific">Halomarina ordinaria</name>
    <dbReference type="NCBI Taxonomy" id="3033939"/>
    <lineage>
        <taxon>Archaea</taxon>
        <taxon>Methanobacteriati</taxon>
        <taxon>Methanobacteriota</taxon>
        <taxon>Stenosarchaea group</taxon>
        <taxon>Halobacteria</taxon>
        <taxon>Halobacteriales</taxon>
        <taxon>Natronomonadaceae</taxon>
        <taxon>Halomarina</taxon>
    </lineage>
</organism>
<feature type="region of interest" description="Disordered" evidence="1">
    <location>
        <begin position="24"/>
        <end position="76"/>
    </location>
</feature>
<dbReference type="RefSeq" id="WP_304447756.1">
    <property type="nucleotide sequence ID" value="NZ_JARRAH010000001.1"/>
</dbReference>
<evidence type="ECO:0008006" key="4">
    <source>
        <dbReference type="Google" id="ProtNLM"/>
    </source>
</evidence>
<sequence>MRRRTTIRLGAVSLAGLLTGCVADSPGAGGNGGGGSGNDTNDTDGNESDGNDTNDTNDTNGTDGNDTDGGSQPTDHVTVSVAETDDAPDLAVRPEVEVLEATATGERPPRLRATVTNESDRTVTVGEGRAVVFEYVTSREEGGLMLLPGPADEYDPVSQGCWRLESGVAVTDEYRTRTLEAGASASSDLGVWALGEMEEGEPCVPTGEFRFESTFSVGDEEEGPASGGEQATWGFTLAVERQGGA</sequence>